<dbReference type="Gene3D" id="2.60.120.920">
    <property type="match status" value="1"/>
</dbReference>
<protein>
    <recommendedName>
        <fullName evidence="4">B30.2/SPRY domain-containing protein</fullName>
    </recommendedName>
</protein>
<evidence type="ECO:0000256" key="2">
    <source>
        <dbReference type="ARBA" id="ARBA00022771"/>
    </source>
</evidence>
<keyword evidence="1" id="KW-0479">Metal-binding</keyword>
<dbReference type="STRING" id="113540.ENSSFOP00015031382"/>
<dbReference type="SMART" id="SM00449">
    <property type="entry name" value="SPRY"/>
    <property type="match status" value="1"/>
</dbReference>
<evidence type="ECO:0000256" key="3">
    <source>
        <dbReference type="ARBA" id="ARBA00022833"/>
    </source>
</evidence>
<dbReference type="InterPro" id="IPR001870">
    <property type="entry name" value="B30.2/SPRY"/>
</dbReference>
<dbReference type="Pfam" id="PF00622">
    <property type="entry name" value="SPRY"/>
    <property type="match status" value="1"/>
</dbReference>
<accession>A0A0N8JUU8</accession>
<dbReference type="GO" id="GO:0008270">
    <property type="term" value="F:zinc ion binding"/>
    <property type="evidence" value="ECO:0007669"/>
    <property type="project" value="UniProtKB-KW"/>
</dbReference>
<dbReference type="PANTHER" id="PTHR25465:SF14">
    <property type="entry name" value="E3 UBIQUITIN-PROTEIN LIGASE TRIM65"/>
    <property type="match status" value="1"/>
</dbReference>
<sequence>MTDACQLIPNTLTMNCKLSVSEWGTVVSRTEEPQLCFNHPERFDYWSQVLRREGLAGRSYWEVEWSGTGVDIAVAYKGIRRKGNSNDCRFGSWRLTCSSAGYSVSHGEKETAVDGPRSSTIGVYLDHSAGALSFYSVSEDTMTLLHRVHTSFTEPLYPGFCIWPHASVKLCSELRTEPPPFLPSL</sequence>
<organism evidence="5 6">
    <name type="scientific">Scleropages formosus</name>
    <name type="common">Asian bonytongue</name>
    <name type="synonym">Osteoglossum formosum</name>
    <dbReference type="NCBI Taxonomy" id="113540"/>
    <lineage>
        <taxon>Eukaryota</taxon>
        <taxon>Metazoa</taxon>
        <taxon>Chordata</taxon>
        <taxon>Craniata</taxon>
        <taxon>Vertebrata</taxon>
        <taxon>Euteleostomi</taxon>
        <taxon>Actinopterygii</taxon>
        <taxon>Neopterygii</taxon>
        <taxon>Teleostei</taxon>
        <taxon>Osteoglossocephala</taxon>
        <taxon>Osteoglossomorpha</taxon>
        <taxon>Osteoglossiformes</taxon>
        <taxon>Osteoglossidae</taxon>
        <taxon>Scleropages</taxon>
    </lineage>
</organism>
<dbReference type="PRINTS" id="PR01407">
    <property type="entry name" value="BUTYPHLNCDUF"/>
</dbReference>
<evidence type="ECO:0000313" key="6">
    <source>
        <dbReference type="Proteomes" id="UP000034805"/>
    </source>
</evidence>
<dbReference type="InterPro" id="IPR003879">
    <property type="entry name" value="Butyrophylin_SPRY"/>
</dbReference>
<dbReference type="EMBL" id="JARO02022233">
    <property type="protein sequence ID" value="KPP56337.1"/>
    <property type="molecule type" value="Genomic_DNA"/>
</dbReference>
<dbReference type="InterPro" id="IPR003877">
    <property type="entry name" value="SPRY_dom"/>
</dbReference>
<dbReference type="PROSITE" id="PS50188">
    <property type="entry name" value="B302_SPRY"/>
    <property type="match status" value="1"/>
</dbReference>
<proteinExistence type="predicted"/>
<gene>
    <name evidence="5" type="ORF">Z043_126060</name>
</gene>
<dbReference type="AlphaFoldDB" id="A0A0N8JUU8"/>
<dbReference type="GO" id="GO:0005737">
    <property type="term" value="C:cytoplasm"/>
    <property type="evidence" value="ECO:0007669"/>
    <property type="project" value="UniProtKB-ARBA"/>
</dbReference>
<dbReference type="CDD" id="cd16040">
    <property type="entry name" value="SPRY_PRY_SNTX"/>
    <property type="match status" value="1"/>
</dbReference>
<evidence type="ECO:0000256" key="1">
    <source>
        <dbReference type="ARBA" id="ARBA00022723"/>
    </source>
</evidence>
<keyword evidence="2" id="KW-0863">Zinc-finger</keyword>
<evidence type="ECO:0000259" key="4">
    <source>
        <dbReference type="PROSITE" id="PS50188"/>
    </source>
</evidence>
<feature type="domain" description="B30.2/SPRY" evidence="4">
    <location>
        <begin position="1"/>
        <end position="179"/>
    </location>
</feature>
<keyword evidence="3" id="KW-0862">Zinc</keyword>
<dbReference type="InterPro" id="IPR006574">
    <property type="entry name" value="PRY"/>
</dbReference>
<dbReference type="SUPFAM" id="SSF49899">
    <property type="entry name" value="Concanavalin A-like lectins/glucanases"/>
    <property type="match status" value="1"/>
</dbReference>
<dbReference type="InterPro" id="IPR051051">
    <property type="entry name" value="E3_ubiq-ligase_TRIM/RNF"/>
</dbReference>
<dbReference type="Pfam" id="PF13765">
    <property type="entry name" value="PRY"/>
    <property type="match status" value="1"/>
</dbReference>
<comment type="caution">
    <text evidence="5">The sequence shown here is derived from an EMBL/GenBank/DDBJ whole genome shotgun (WGS) entry which is preliminary data.</text>
</comment>
<dbReference type="Proteomes" id="UP000034805">
    <property type="component" value="Unassembled WGS sequence"/>
</dbReference>
<dbReference type="InterPro" id="IPR013320">
    <property type="entry name" value="ConA-like_dom_sf"/>
</dbReference>
<evidence type="ECO:0000313" key="5">
    <source>
        <dbReference type="EMBL" id="KPP56337.1"/>
    </source>
</evidence>
<dbReference type="SMART" id="SM00589">
    <property type="entry name" value="PRY"/>
    <property type="match status" value="1"/>
</dbReference>
<reference evidence="5 6" key="1">
    <citation type="submission" date="2015-08" db="EMBL/GenBank/DDBJ databases">
        <title>The genome of the Asian arowana (Scleropages formosus).</title>
        <authorList>
            <person name="Tan M.H."/>
            <person name="Gan H.M."/>
            <person name="Croft L.J."/>
            <person name="Austin C.M."/>
        </authorList>
    </citation>
    <scope>NUCLEOTIDE SEQUENCE [LARGE SCALE GENOMIC DNA]</scope>
    <source>
        <strain evidence="5">Aro1</strain>
    </source>
</reference>
<dbReference type="PANTHER" id="PTHR25465">
    <property type="entry name" value="B-BOX DOMAIN CONTAINING"/>
    <property type="match status" value="1"/>
</dbReference>
<dbReference type="InterPro" id="IPR043136">
    <property type="entry name" value="B30.2/SPRY_sf"/>
</dbReference>
<name>A0A0N8JUU8_SCLFO</name>